<dbReference type="RefSeq" id="WP_089771113.1">
    <property type="nucleotide sequence ID" value="NZ_FNWX01000079.1"/>
</dbReference>
<reference evidence="2" key="1">
    <citation type="submission" date="2016-10" db="EMBL/GenBank/DDBJ databases">
        <authorList>
            <person name="Varghese N."/>
            <person name="Submissions S."/>
        </authorList>
    </citation>
    <scope>NUCLEOTIDE SEQUENCE [LARGE SCALE GENOMIC DNA]</scope>
    <source>
        <strain evidence="2">DSM 19326</strain>
    </source>
</reference>
<dbReference type="Proteomes" id="UP000198555">
    <property type="component" value="Unassembled WGS sequence"/>
</dbReference>
<accession>A0A1H6M8R6</accession>
<keyword evidence="2" id="KW-1185">Reference proteome</keyword>
<name>A0A1H6M8R6_9FLAO</name>
<evidence type="ECO:0000313" key="2">
    <source>
        <dbReference type="Proteomes" id="UP000198555"/>
    </source>
</evidence>
<organism evidence="1 2">
    <name type="scientific">Epilithonimonas hominis</name>
    <dbReference type="NCBI Taxonomy" id="420404"/>
    <lineage>
        <taxon>Bacteria</taxon>
        <taxon>Pseudomonadati</taxon>
        <taxon>Bacteroidota</taxon>
        <taxon>Flavobacteriia</taxon>
        <taxon>Flavobacteriales</taxon>
        <taxon>Weeksellaceae</taxon>
        <taxon>Chryseobacterium group</taxon>
        <taxon>Epilithonimonas</taxon>
    </lineage>
</organism>
<sequence>MLSYIEDFMKPAFEREIKNYANKLDKSSDGSLNISENAFRKMISQYQDKITENDKKYLHNFTKMSSYLDQKRKIILQYFDSLLVVNPKEAIDKINFIEEQHQHYNILLFHSINMFGALLKQDYITFYEIYEQFDKLGIYNSSWENEISNKLSDINSSVSELIESVNNLERNLVHSIDNLSYVMENGYENLNQTVTKQLSSINASVNMNNLLTGIQIYQSHKLNRKIN</sequence>
<proteinExistence type="predicted"/>
<gene>
    <name evidence="1" type="ORF">SAMN05421793_1794</name>
</gene>
<dbReference type="AlphaFoldDB" id="A0A1H6M8R6"/>
<dbReference type="STRING" id="420404.SAMN05421793_1794"/>
<dbReference type="EMBL" id="FNWX01000079">
    <property type="protein sequence ID" value="SEH97814.1"/>
    <property type="molecule type" value="Genomic_DNA"/>
</dbReference>
<evidence type="ECO:0000313" key="1">
    <source>
        <dbReference type="EMBL" id="SEH97814.1"/>
    </source>
</evidence>
<protein>
    <submittedName>
        <fullName evidence="1">Uncharacterized protein</fullName>
    </submittedName>
</protein>